<evidence type="ECO:0000313" key="3">
    <source>
        <dbReference type="Proteomes" id="UP001481413"/>
    </source>
</evidence>
<dbReference type="Proteomes" id="UP001481413">
    <property type="component" value="Unassembled WGS sequence"/>
</dbReference>
<protein>
    <submittedName>
        <fullName evidence="2">DcaP family trimeric outer membrane transporter</fullName>
    </submittedName>
</protein>
<dbReference type="EMBL" id="BAABWH010000001">
    <property type="protein sequence ID" value="GAA6144022.1"/>
    <property type="molecule type" value="Genomic_DNA"/>
</dbReference>
<dbReference type="RefSeq" id="WP_353292971.1">
    <property type="nucleotide sequence ID" value="NZ_BAABWH010000001.1"/>
</dbReference>
<reference evidence="2 3" key="1">
    <citation type="submission" date="2024-04" db="EMBL/GenBank/DDBJ databases">
        <title>Draft genome sequence of Thalassolituus maritimus NBRC 116585.</title>
        <authorList>
            <person name="Miyakawa T."/>
            <person name="Kusuya Y."/>
            <person name="Miura T."/>
        </authorList>
    </citation>
    <scope>NUCLEOTIDE SEQUENCE [LARGE SCALE GENOMIC DNA]</scope>
    <source>
        <strain evidence="2 3">5NW40-0001</strain>
    </source>
</reference>
<feature type="chain" id="PRO_5046769444" evidence="1">
    <location>
        <begin position="20"/>
        <end position="385"/>
    </location>
</feature>
<keyword evidence="1" id="KW-0732">Signal</keyword>
<gene>
    <name evidence="2" type="ORF">NBRC116585_01390</name>
</gene>
<evidence type="ECO:0000256" key="1">
    <source>
        <dbReference type="SAM" id="SignalP"/>
    </source>
</evidence>
<dbReference type="InterPro" id="IPR045748">
    <property type="entry name" value="DcaP"/>
</dbReference>
<feature type="signal peptide" evidence="1">
    <location>
        <begin position="1"/>
        <end position="19"/>
    </location>
</feature>
<organism evidence="2 3">
    <name type="scientific">Thalassolituus maritimus</name>
    <dbReference type="NCBI Taxonomy" id="484498"/>
    <lineage>
        <taxon>Bacteria</taxon>
        <taxon>Pseudomonadati</taxon>
        <taxon>Pseudomonadota</taxon>
        <taxon>Gammaproteobacteria</taxon>
        <taxon>Oceanospirillales</taxon>
        <taxon>Oceanospirillaceae</taxon>
        <taxon>Thalassolituus</taxon>
    </lineage>
</organism>
<dbReference type="Pfam" id="PF19577">
    <property type="entry name" value="DcaP"/>
    <property type="match status" value="1"/>
</dbReference>
<keyword evidence="3" id="KW-1185">Reference proteome</keyword>
<accession>A0ABP9ZV79</accession>
<sequence length="385" mass="41431">MRKTPFILMAAALPMAVNAANTEFSFGGFIKMDAMLSSYSDGDVVDGYGRDYYAPSQIVPGLEPDTTELDMTARNSRFNFKTVTETENGKSITSFIELDFSTTGGGNEVVSNSYVPRLRHAFVKYDGLLVGQTWSNFMNVGALPEVADFIGPSESTVFIRQPQVRYTMGDLAVALENPQTTGAGDSGDNGMIPDITASYKIKAGNADLVVAALIRQLTFDGKPDFYDTDDTIGADDIAAADGDDTTTMGYGLNLSGKVMIGKDDLKFSATMGKGVGRYVGLGAVADAALVGEDLEASETTAAFVAYRHHWNSEWRSSVVYGMLSADYDDSVTTGVTDASSVRVNVMRSPVKKLTYGAEFSTATVEREGGEEASMNRLYFTTKYAF</sequence>
<name>A0ABP9ZV79_9GAMM</name>
<comment type="caution">
    <text evidence="2">The sequence shown here is derived from an EMBL/GenBank/DDBJ whole genome shotgun (WGS) entry which is preliminary data.</text>
</comment>
<evidence type="ECO:0000313" key="2">
    <source>
        <dbReference type="EMBL" id="GAA6144022.1"/>
    </source>
</evidence>
<dbReference type="SUPFAM" id="SSF56935">
    <property type="entry name" value="Porins"/>
    <property type="match status" value="1"/>
</dbReference>
<proteinExistence type="predicted"/>